<evidence type="ECO:0000313" key="3">
    <source>
        <dbReference type="Proteomes" id="UP000675284"/>
    </source>
</evidence>
<proteinExistence type="predicted"/>
<dbReference type="PANTHER" id="PTHR36433:SF2">
    <property type="entry name" value="YXEA FAMILY PROTEIN"/>
    <property type="match status" value="1"/>
</dbReference>
<feature type="signal peptide" evidence="1">
    <location>
        <begin position="1"/>
        <end position="19"/>
    </location>
</feature>
<dbReference type="InterPro" id="IPR036166">
    <property type="entry name" value="YxeA-like_sf"/>
</dbReference>
<evidence type="ECO:0000313" key="2">
    <source>
        <dbReference type="EMBL" id="MBR7798135.1"/>
    </source>
</evidence>
<dbReference type="AlphaFoldDB" id="A0A941IEJ4"/>
<feature type="chain" id="PRO_5039161053" description="DUF1093 domain-containing protein" evidence="1">
    <location>
        <begin position="20"/>
        <end position="130"/>
    </location>
</feature>
<sequence>MRKRFCILILAIVFSIGLAGCEKSEELSSNLSRYNPFVSKTDVYGVVTVEPTKDPIAKEHGDDVNSYDLIGYDKGLNEIDLSFNSKNKHPIGTYIKAIKKGSDTRMHDVTVVKKEDVPENIVNKLNEHQK</sequence>
<dbReference type="PANTHER" id="PTHR36433">
    <property type="entry name" value="HYPOTHETICAL CYTOSOLIC PROTEIN"/>
    <property type="match status" value="1"/>
</dbReference>
<evidence type="ECO:0008006" key="4">
    <source>
        <dbReference type="Google" id="ProtNLM"/>
    </source>
</evidence>
<comment type="caution">
    <text evidence="2">The sequence shown here is derived from an EMBL/GenBank/DDBJ whole genome shotgun (WGS) entry which is preliminary data.</text>
</comment>
<name>A0A941IEJ4_9BACI</name>
<dbReference type="InterPro" id="IPR006542">
    <property type="entry name" value="DUF1093"/>
</dbReference>
<protein>
    <recommendedName>
        <fullName evidence="4">DUF1093 domain-containing protein</fullName>
    </recommendedName>
</protein>
<accession>A0A941IEJ4</accession>
<reference evidence="2" key="1">
    <citation type="submission" date="2021-04" db="EMBL/GenBank/DDBJ databases">
        <title>Isolation and polyphasic classification of algal microorganism.</title>
        <authorList>
            <person name="Wang S."/>
        </authorList>
    </citation>
    <scope>NUCLEOTIDE SEQUENCE</scope>
    <source>
        <strain evidence="2">720a</strain>
    </source>
</reference>
<evidence type="ECO:0000256" key="1">
    <source>
        <dbReference type="SAM" id="SignalP"/>
    </source>
</evidence>
<dbReference type="Gene3D" id="2.40.50.480">
    <property type="match status" value="1"/>
</dbReference>
<dbReference type="RefSeq" id="WP_166530972.1">
    <property type="nucleotide sequence ID" value="NZ_JAGSOT010000091.1"/>
</dbReference>
<keyword evidence="1" id="KW-0732">Signal</keyword>
<gene>
    <name evidence="2" type="ORF">KCX74_19135</name>
</gene>
<keyword evidence="3" id="KW-1185">Reference proteome</keyword>
<dbReference type="EMBL" id="JAGSOT010000091">
    <property type="protein sequence ID" value="MBR7798135.1"/>
    <property type="molecule type" value="Genomic_DNA"/>
</dbReference>
<dbReference type="PROSITE" id="PS51257">
    <property type="entry name" value="PROKAR_LIPOPROTEIN"/>
    <property type="match status" value="1"/>
</dbReference>
<dbReference type="SUPFAM" id="SSF159121">
    <property type="entry name" value="BC4932-like"/>
    <property type="match status" value="1"/>
</dbReference>
<dbReference type="Proteomes" id="UP000675284">
    <property type="component" value="Unassembled WGS sequence"/>
</dbReference>
<organism evidence="2 3">
    <name type="scientific">Virgibacillus salarius</name>
    <dbReference type="NCBI Taxonomy" id="447199"/>
    <lineage>
        <taxon>Bacteria</taxon>
        <taxon>Bacillati</taxon>
        <taxon>Bacillota</taxon>
        <taxon>Bacilli</taxon>
        <taxon>Bacillales</taxon>
        <taxon>Bacillaceae</taxon>
        <taxon>Virgibacillus</taxon>
    </lineage>
</organism>